<protein>
    <submittedName>
        <fullName evidence="1">Uncharacterized protein</fullName>
    </submittedName>
</protein>
<dbReference type="Gene3D" id="2.60.40.420">
    <property type="entry name" value="Cupredoxins - blue copper proteins"/>
    <property type="match status" value="1"/>
</dbReference>
<dbReference type="AlphaFoldDB" id="X0UF13"/>
<feature type="non-terminal residue" evidence="1">
    <location>
        <position position="1"/>
    </location>
</feature>
<evidence type="ECO:0000313" key="1">
    <source>
        <dbReference type="EMBL" id="GAF98952.1"/>
    </source>
</evidence>
<accession>X0UF13</accession>
<proteinExistence type="predicted"/>
<reference evidence="1" key="1">
    <citation type="journal article" date="2014" name="Front. Microbiol.">
        <title>High frequency of phylogenetically diverse reductive dehalogenase-homologous genes in deep subseafloor sedimentary metagenomes.</title>
        <authorList>
            <person name="Kawai M."/>
            <person name="Futagami T."/>
            <person name="Toyoda A."/>
            <person name="Takaki Y."/>
            <person name="Nishi S."/>
            <person name="Hori S."/>
            <person name="Arai W."/>
            <person name="Tsubouchi T."/>
            <person name="Morono Y."/>
            <person name="Uchiyama I."/>
            <person name="Ito T."/>
            <person name="Fujiyama A."/>
            <person name="Inagaki F."/>
            <person name="Takami H."/>
        </authorList>
    </citation>
    <scope>NUCLEOTIDE SEQUENCE</scope>
    <source>
        <strain evidence="1">Expedition CK06-06</strain>
    </source>
</reference>
<dbReference type="EMBL" id="BARS01011003">
    <property type="protein sequence ID" value="GAF98952.1"/>
    <property type="molecule type" value="Genomic_DNA"/>
</dbReference>
<name>X0UF13_9ZZZZ</name>
<gene>
    <name evidence="1" type="ORF">S01H1_20180</name>
</gene>
<organism evidence="1">
    <name type="scientific">marine sediment metagenome</name>
    <dbReference type="NCBI Taxonomy" id="412755"/>
    <lineage>
        <taxon>unclassified sequences</taxon>
        <taxon>metagenomes</taxon>
        <taxon>ecological metagenomes</taxon>
    </lineage>
</organism>
<sequence length="146" mass="16508">ETDTFIRQGALIIWENNSASPVSIYSGTTTYAQFQADPDLNLYGNVFNSETLEPGERYSYKFVSVGEFNWFVYPGILTGKITVTRERISSRDQYVVLENDGLESPFSSRVMKLDSWGNTLWTFGEGYLVKPRDARPLLNNGVIIST</sequence>
<dbReference type="InterPro" id="IPR008972">
    <property type="entry name" value="Cupredoxin"/>
</dbReference>
<comment type="caution">
    <text evidence="1">The sequence shown here is derived from an EMBL/GenBank/DDBJ whole genome shotgun (WGS) entry which is preliminary data.</text>
</comment>